<evidence type="ECO:0000256" key="1">
    <source>
        <dbReference type="SAM" id="SignalP"/>
    </source>
</evidence>
<gene>
    <name evidence="2" type="ORF">KK137_02330</name>
</gene>
<evidence type="ECO:0000313" key="3">
    <source>
        <dbReference type="Proteomes" id="UP000811255"/>
    </source>
</evidence>
<reference evidence="2 3" key="1">
    <citation type="submission" date="2021-05" db="EMBL/GenBank/DDBJ databases">
        <title>Croceibacterium sp. LX-88 genome sequence.</title>
        <authorList>
            <person name="Luo X."/>
        </authorList>
    </citation>
    <scope>NUCLEOTIDE SEQUENCE [LARGE SCALE GENOMIC DNA]</scope>
    <source>
        <strain evidence="2 3">LX-88</strain>
    </source>
</reference>
<name>A0ABS5W0J5_9SPHN</name>
<proteinExistence type="predicted"/>
<evidence type="ECO:0000313" key="2">
    <source>
        <dbReference type="EMBL" id="MBT2133159.1"/>
    </source>
</evidence>
<organism evidence="2 3">
    <name type="scientific">Croceibacterium selenioxidans</name>
    <dbReference type="NCBI Taxonomy" id="2838833"/>
    <lineage>
        <taxon>Bacteria</taxon>
        <taxon>Pseudomonadati</taxon>
        <taxon>Pseudomonadota</taxon>
        <taxon>Alphaproteobacteria</taxon>
        <taxon>Sphingomonadales</taxon>
        <taxon>Erythrobacteraceae</taxon>
        <taxon>Croceibacterium</taxon>
    </lineage>
</organism>
<keyword evidence="1" id="KW-0732">Signal</keyword>
<keyword evidence="3" id="KW-1185">Reference proteome</keyword>
<dbReference type="RefSeq" id="WP_214534436.1">
    <property type="nucleotide sequence ID" value="NZ_JAHFVK010000001.1"/>
</dbReference>
<protein>
    <recommendedName>
        <fullName evidence="4">DUF4398 domain-containing protein</fullName>
    </recommendedName>
</protein>
<feature type="chain" id="PRO_5047291094" description="DUF4398 domain-containing protein" evidence="1">
    <location>
        <begin position="22"/>
        <end position="167"/>
    </location>
</feature>
<feature type="signal peptide" evidence="1">
    <location>
        <begin position="1"/>
        <end position="21"/>
    </location>
</feature>
<comment type="caution">
    <text evidence="2">The sequence shown here is derived from an EMBL/GenBank/DDBJ whole genome shotgun (WGS) entry which is preliminary data.</text>
</comment>
<dbReference type="Proteomes" id="UP000811255">
    <property type="component" value="Unassembled WGS sequence"/>
</dbReference>
<dbReference type="EMBL" id="JAHFVK010000001">
    <property type="protein sequence ID" value="MBT2133159.1"/>
    <property type="molecule type" value="Genomic_DNA"/>
</dbReference>
<accession>A0ABS5W0J5</accession>
<sequence length="167" mass="17441">MRFKPTALPLLILALPLTACASASDAYPSLAIREGERVEGTMTPVIPPVIRPAAPAGVLSRVDQLEAEASSANQAFMSATPAARRVVGAARGQDIGSENWSVAQVALAGLEAERSKAMTALADLDRLYVDAGVAGTEIERIASARESVMSLVEQQDAVLEELAGSLR</sequence>
<evidence type="ECO:0008006" key="4">
    <source>
        <dbReference type="Google" id="ProtNLM"/>
    </source>
</evidence>